<dbReference type="EMBL" id="JACGWO010000013">
    <property type="protein sequence ID" value="KAK4413060.1"/>
    <property type="molecule type" value="Genomic_DNA"/>
</dbReference>
<dbReference type="Proteomes" id="UP001293254">
    <property type="component" value="Unassembled WGS sequence"/>
</dbReference>
<dbReference type="PROSITE" id="PS50305">
    <property type="entry name" value="SIRTUIN"/>
    <property type="match status" value="1"/>
</dbReference>
<evidence type="ECO:0000256" key="1">
    <source>
        <dbReference type="ARBA" id="ARBA00022679"/>
    </source>
</evidence>
<dbReference type="GO" id="GO:0070403">
    <property type="term" value="F:NAD+ binding"/>
    <property type="evidence" value="ECO:0007669"/>
    <property type="project" value="InterPro"/>
</dbReference>
<dbReference type="Gene3D" id="3.40.50.1220">
    <property type="entry name" value="TPP-binding domain"/>
    <property type="match status" value="1"/>
</dbReference>
<reference evidence="5" key="1">
    <citation type="submission" date="2020-06" db="EMBL/GenBank/DDBJ databases">
        <authorList>
            <person name="Li T."/>
            <person name="Hu X."/>
            <person name="Zhang T."/>
            <person name="Song X."/>
            <person name="Zhang H."/>
            <person name="Dai N."/>
            <person name="Sheng W."/>
            <person name="Hou X."/>
            <person name="Wei L."/>
        </authorList>
    </citation>
    <scope>NUCLEOTIDE SEQUENCE</scope>
    <source>
        <strain evidence="5">3651</strain>
        <tissue evidence="5">Leaf</tissue>
    </source>
</reference>
<dbReference type="InterPro" id="IPR026590">
    <property type="entry name" value="Ssirtuin_cat_dom"/>
</dbReference>
<dbReference type="PANTHER" id="PTHR11085">
    <property type="entry name" value="NAD-DEPENDENT PROTEIN DEACYLASE SIRTUIN-5, MITOCHONDRIAL-RELATED"/>
    <property type="match status" value="1"/>
</dbReference>
<proteinExistence type="predicted"/>
<sequence length="134" mass="15133">MLCSLPRYSFQDQVKALNPKWAEAIESLDYDRRSNTSFGMKQRPDGDIEIDEKFWEEEFHIPICQRCNGILKPDIVFFGDNVPKGRADRTMESAKGCDAFLVLGSSLMNMSAFRLIRAAHEADATLAIVNISVT</sequence>
<gene>
    <name evidence="5" type="ORF">Salat_2953200</name>
</gene>
<reference evidence="5" key="2">
    <citation type="journal article" date="2024" name="Plant">
        <title>Genomic evolution and insights into agronomic trait innovations of Sesamum species.</title>
        <authorList>
            <person name="Miao H."/>
            <person name="Wang L."/>
            <person name="Qu L."/>
            <person name="Liu H."/>
            <person name="Sun Y."/>
            <person name="Le M."/>
            <person name="Wang Q."/>
            <person name="Wei S."/>
            <person name="Zheng Y."/>
            <person name="Lin W."/>
            <person name="Duan Y."/>
            <person name="Cao H."/>
            <person name="Xiong S."/>
            <person name="Wang X."/>
            <person name="Wei L."/>
            <person name="Li C."/>
            <person name="Ma Q."/>
            <person name="Ju M."/>
            <person name="Zhao R."/>
            <person name="Li G."/>
            <person name="Mu C."/>
            <person name="Tian Q."/>
            <person name="Mei H."/>
            <person name="Zhang T."/>
            <person name="Gao T."/>
            <person name="Zhang H."/>
        </authorList>
    </citation>
    <scope>NUCLEOTIDE SEQUENCE</scope>
    <source>
        <strain evidence="5">3651</strain>
    </source>
</reference>
<dbReference type="PANTHER" id="PTHR11085:SF10">
    <property type="entry name" value="NAD-DEPENDENT PROTEIN DEACYLASE SIRTUIN-5, MITOCHONDRIAL-RELATED"/>
    <property type="match status" value="1"/>
</dbReference>
<evidence type="ECO:0000313" key="5">
    <source>
        <dbReference type="EMBL" id="KAK4413060.1"/>
    </source>
</evidence>
<evidence type="ECO:0000256" key="3">
    <source>
        <dbReference type="PROSITE-ProRule" id="PRU00236"/>
    </source>
</evidence>
<evidence type="ECO:0000256" key="2">
    <source>
        <dbReference type="ARBA" id="ARBA00023027"/>
    </source>
</evidence>
<dbReference type="InterPro" id="IPR003000">
    <property type="entry name" value="Sirtuin"/>
</dbReference>
<comment type="caution">
    <text evidence="3">Lacks conserved residue(s) required for the propagation of feature annotation.</text>
</comment>
<accession>A0AAE2C8W5</accession>
<evidence type="ECO:0000313" key="6">
    <source>
        <dbReference type="Proteomes" id="UP001293254"/>
    </source>
</evidence>
<name>A0AAE2C8W5_9LAMI</name>
<dbReference type="AlphaFoldDB" id="A0AAE2C8W5"/>
<organism evidence="5 6">
    <name type="scientific">Sesamum alatum</name>
    <dbReference type="NCBI Taxonomy" id="300844"/>
    <lineage>
        <taxon>Eukaryota</taxon>
        <taxon>Viridiplantae</taxon>
        <taxon>Streptophyta</taxon>
        <taxon>Embryophyta</taxon>
        <taxon>Tracheophyta</taxon>
        <taxon>Spermatophyta</taxon>
        <taxon>Magnoliopsida</taxon>
        <taxon>eudicotyledons</taxon>
        <taxon>Gunneridae</taxon>
        <taxon>Pentapetalae</taxon>
        <taxon>asterids</taxon>
        <taxon>lamiids</taxon>
        <taxon>Lamiales</taxon>
        <taxon>Pedaliaceae</taxon>
        <taxon>Sesamum</taxon>
    </lineage>
</organism>
<dbReference type="InterPro" id="IPR050134">
    <property type="entry name" value="NAD-dep_sirtuin_deacylases"/>
</dbReference>
<keyword evidence="6" id="KW-1185">Reference proteome</keyword>
<dbReference type="Pfam" id="PF02146">
    <property type="entry name" value="SIR2"/>
    <property type="match status" value="1"/>
</dbReference>
<evidence type="ECO:0000259" key="4">
    <source>
        <dbReference type="PROSITE" id="PS50305"/>
    </source>
</evidence>
<dbReference type="SUPFAM" id="SSF52467">
    <property type="entry name" value="DHS-like NAD/FAD-binding domain"/>
    <property type="match status" value="1"/>
</dbReference>
<dbReference type="GO" id="GO:0017136">
    <property type="term" value="F:histone deacetylase activity, NAD-dependent"/>
    <property type="evidence" value="ECO:0007669"/>
    <property type="project" value="TreeGrafter"/>
</dbReference>
<keyword evidence="1" id="KW-0808">Transferase</keyword>
<comment type="caution">
    <text evidence="5">The sequence shown here is derived from an EMBL/GenBank/DDBJ whole genome shotgun (WGS) entry which is preliminary data.</text>
</comment>
<keyword evidence="2" id="KW-0520">NAD</keyword>
<feature type="domain" description="Deacetylase sirtuin-type" evidence="4">
    <location>
        <begin position="1"/>
        <end position="134"/>
    </location>
</feature>
<dbReference type="InterPro" id="IPR029035">
    <property type="entry name" value="DHS-like_NAD/FAD-binding_dom"/>
</dbReference>
<protein>
    <submittedName>
        <fullName evidence="5">NAD-dependent protein deacylase SRT2</fullName>
    </submittedName>
</protein>